<evidence type="ECO:0000256" key="2">
    <source>
        <dbReference type="ARBA" id="ARBA00024867"/>
    </source>
</evidence>
<feature type="domain" description="ANTAR" evidence="6">
    <location>
        <begin position="123"/>
        <end position="184"/>
    </location>
</feature>
<dbReference type="GO" id="GO:0000160">
    <property type="term" value="P:phosphorelay signal transduction system"/>
    <property type="evidence" value="ECO:0007669"/>
    <property type="project" value="InterPro"/>
</dbReference>
<protein>
    <recommendedName>
        <fullName evidence="1">Stage 0 sporulation protein A homolog</fullName>
    </recommendedName>
</protein>
<dbReference type="InterPro" id="IPR008327">
    <property type="entry name" value="Sig_transdc_resp-reg_antiterm"/>
</dbReference>
<dbReference type="Pfam" id="PF03861">
    <property type="entry name" value="ANTAR"/>
    <property type="match status" value="1"/>
</dbReference>
<dbReference type="Proteomes" id="UP000823933">
    <property type="component" value="Unassembled WGS sequence"/>
</dbReference>
<name>A0A9D1Q9Y7_9FIRM</name>
<feature type="domain" description="Response regulatory" evidence="5">
    <location>
        <begin position="3"/>
        <end position="117"/>
    </location>
</feature>
<dbReference type="InterPro" id="IPR001789">
    <property type="entry name" value="Sig_transdc_resp-reg_receiver"/>
</dbReference>
<dbReference type="Gene3D" id="1.10.10.10">
    <property type="entry name" value="Winged helix-like DNA-binding domain superfamily/Winged helix DNA-binding domain"/>
    <property type="match status" value="1"/>
</dbReference>
<dbReference type="AlphaFoldDB" id="A0A9D1Q9Y7"/>
<evidence type="ECO:0000256" key="1">
    <source>
        <dbReference type="ARBA" id="ARBA00018672"/>
    </source>
</evidence>
<comment type="caution">
    <text evidence="7">The sequence shown here is derived from an EMBL/GenBank/DDBJ whole genome shotgun (WGS) entry which is preliminary data.</text>
</comment>
<keyword evidence="4" id="KW-0175">Coiled coil</keyword>
<dbReference type="PROSITE" id="PS50921">
    <property type="entry name" value="ANTAR"/>
    <property type="match status" value="1"/>
</dbReference>
<dbReference type="EMBL" id="DXHQ01000071">
    <property type="protein sequence ID" value="HIW08901.1"/>
    <property type="molecule type" value="Genomic_DNA"/>
</dbReference>
<comment type="function">
    <text evidence="2">May play the central regulatory role in sporulation. It may be an element of the effector pathway responsible for the activation of sporulation genes in response to nutritional stress. Spo0A may act in concert with spo0H (a sigma factor) to control the expression of some genes that are critical to the sporulation process.</text>
</comment>
<reference evidence="7" key="2">
    <citation type="submission" date="2021-04" db="EMBL/GenBank/DDBJ databases">
        <authorList>
            <person name="Gilroy R."/>
        </authorList>
    </citation>
    <scope>NUCLEOTIDE SEQUENCE</scope>
    <source>
        <strain evidence="7">ChiHcolR34-3080</strain>
    </source>
</reference>
<dbReference type="InterPro" id="IPR005561">
    <property type="entry name" value="ANTAR"/>
</dbReference>
<dbReference type="PIRSF" id="PIRSF036382">
    <property type="entry name" value="RR_antiterm"/>
    <property type="match status" value="1"/>
</dbReference>
<sequence>MGRAMIVSAGSNANEYLSARLTELGYLRPVIVPSGTEARRRMLAEGFELVVVNAPLPDEFGHELCAAAVEQTDAGVILLAKAAACDELLAPMNGQGVLVVPKPFSAALFLQAVHMAAAGNHRLQRLRAEQDRLQQKLAELRLTGRAKCLLIQHRGLTEAEAHRYLEKTAMDTRQNRIKVAQDVINALDPDAACGV</sequence>
<organism evidence="7 8">
    <name type="scientific">Candidatus Faecalibacterium intestinigallinarum</name>
    <dbReference type="NCBI Taxonomy" id="2838581"/>
    <lineage>
        <taxon>Bacteria</taxon>
        <taxon>Bacillati</taxon>
        <taxon>Bacillota</taxon>
        <taxon>Clostridia</taxon>
        <taxon>Eubacteriales</taxon>
        <taxon>Oscillospiraceae</taxon>
        <taxon>Faecalibacterium</taxon>
    </lineage>
</organism>
<evidence type="ECO:0000256" key="4">
    <source>
        <dbReference type="SAM" id="Coils"/>
    </source>
</evidence>
<reference evidence="7" key="1">
    <citation type="journal article" date="2021" name="PeerJ">
        <title>Extensive microbial diversity within the chicken gut microbiome revealed by metagenomics and culture.</title>
        <authorList>
            <person name="Gilroy R."/>
            <person name="Ravi A."/>
            <person name="Getino M."/>
            <person name="Pursley I."/>
            <person name="Horton D.L."/>
            <person name="Alikhan N.F."/>
            <person name="Baker D."/>
            <person name="Gharbi K."/>
            <person name="Hall N."/>
            <person name="Watson M."/>
            <person name="Adriaenssens E.M."/>
            <person name="Foster-Nyarko E."/>
            <person name="Jarju S."/>
            <person name="Secka A."/>
            <person name="Antonio M."/>
            <person name="Oren A."/>
            <person name="Chaudhuri R.R."/>
            <person name="La Ragione R."/>
            <person name="Hildebrand F."/>
            <person name="Pallen M.J."/>
        </authorList>
    </citation>
    <scope>NUCLEOTIDE SEQUENCE</scope>
    <source>
        <strain evidence="7">ChiHcolR34-3080</strain>
    </source>
</reference>
<comment type="caution">
    <text evidence="3">Lacks conserved residue(s) required for the propagation of feature annotation.</text>
</comment>
<dbReference type="GO" id="GO:0003723">
    <property type="term" value="F:RNA binding"/>
    <property type="evidence" value="ECO:0007669"/>
    <property type="project" value="InterPro"/>
</dbReference>
<evidence type="ECO:0000259" key="5">
    <source>
        <dbReference type="PROSITE" id="PS50110"/>
    </source>
</evidence>
<evidence type="ECO:0000313" key="8">
    <source>
        <dbReference type="Proteomes" id="UP000823933"/>
    </source>
</evidence>
<dbReference type="PROSITE" id="PS50110">
    <property type="entry name" value="RESPONSE_REGULATORY"/>
    <property type="match status" value="1"/>
</dbReference>
<dbReference type="SUPFAM" id="SSF52172">
    <property type="entry name" value="CheY-like"/>
    <property type="match status" value="1"/>
</dbReference>
<feature type="coiled-coil region" evidence="4">
    <location>
        <begin position="116"/>
        <end position="143"/>
    </location>
</feature>
<evidence type="ECO:0000259" key="6">
    <source>
        <dbReference type="PROSITE" id="PS50921"/>
    </source>
</evidence>
<dbReference type="InterPro" id="IPR036388">
    <property type="entry name" value="WH-like_DNA-bd_sf"/>
</dbReference>
<dbReference type="Gene3D" id="3.40.50.2300">
    <property type="match status" value="1"/>
</dbReference>
<dbReference type="SMART" id="SM01012">
    <property type="entry name" value="ANTAR"/>
    <property type="match status" value="1"/>
</dbReference>
<proteinExistence type="predicted"/>
<accession>A0A9D1Q9Y7</accession>
<evidence type="ECO:0000256" key="3">
    <source>
        <dbReference type="PROSITE-ProRule" id="PRU00169"/>
    </source>
</evidence>
<gene>
    <name evidence="7" type="ORF">H9890_05810</name>
</gene>
<evidence type="ECO:0000313" key="7">
    <source>
        <dbReference type="EMBL" id="HIW08901.1"/>
    </source>
</evidence>
<dbReference type="InterPro" id="IPR011006">
    <property type="entry name" value="CheY-like_superfamily"/>
</dbReference>